<gene>
    <name evidence="2" type="ORF">CRENBAI_011861</name>
</gene>
<feature type="region of interest" description="Disordered" evidence="1">
    <location>
        <begin position="1"/>
        <end position="30"/>
    </location>
</feature>
<sequence length="123" mass="14087">MQKKSRISEEVHQLSREPYNTNADAQTHTNTNYDVSYLSLTLRSPTKPLPSLHTHTSTLPQPQHRPPPTPPHHHPIQPRNVQTGSDNEYAHIYHAFNNACSSKTEPKKKHPMLHLCHSTHQLL</sequence>
<keyword evidence="3" id="KW-1185">Reference proteome</keyword>
<proteinExistence type="predicted"/>
<protein>
    <submittedName>
        <fullName evidence="2">Uncharacterized protein</fullName>
    </submittedName>
</protein>
<comment type="caution">
    <text evidence="2">The sequence shown here is derived from an EMBL/GenBank/DDBJ whole genome shotgun (WGS) entry which is preliminary data.</text>
</comment>
<dbReference type="AlphaFoldDB" id="A0AAV9R390"/>
<reference evidence="2 3" key="1">
    <citation type="submission" date="2021-06" db="EMBL/GenBank/DDBJ databases">
        <authorList>
            <person name="Palmer J.M."/>
        </authorList>
    </citation>
    <scope>NUCLEOTIDE SEQUENCE [LARGE SCALE GENOMIC DNA]</scope>
    <source>
        <strain evidence="2 3">MEX-2019</strain>
        <tissue evidence="2">Muscle</tissue>
    </source>
</reference>
<dbReference type="Proteomes" id="UP001311232">
    <property type="component" value="Unassembled WGS sequence"/>
</dbReference>
<dbReference type="EMBL" id="JAHHUM010002532">
    <property type="protein sequence ID" value="KAK5603244.1"/>
    <property type="molecule type" value="Genomic_DNA"/>
</dbReference>
<name>A0AAV9R390_9TELE</name>
<evidence type="ECO:0000256" key="1">
    <source>
        <dbReference type="SAM" id="MobiDB-lite"/>
    </source>
</evidence>
<evidence type="ECO:0000313" key="3">
    <source>
        <dbReference type="Proteomes" id="UP001311232"/>
    </source>
</evidence>
<feature type="compositionally biased region" description="Basic and acidic residues" evidence="1">
    <location>
        <begin position="1"/>
        <end position="15"/>
    </location>
</feature>
<feature type="region of interest" description="Disordered" evidence="1">
    <location>
        <begin position="43"/>
        <end position="84"/>
    </location>
</feature>
<feature type="non-terminal residue" evidence="2">
    <location>
        <position position="123"/>
    </location>
</feature>
<organism evidence="2 3">
    <name type="scientific">Crenichthys baileyi</name>
    <name type="common">White River springfish</name>
    <dbReference type="NCBI Taxonomy" id="28760"/>
    <lineage>
        <taxon>Eukaryota</taxon>
        <taxon>Metazoa</taxon>
        <taxon>Chordata</taxon>
        <taxon>Craniata</taxon>
        <taxon>Vertebrata</taxon>
        <taxon>Euteleostomi</taxon>
        <taxon>Actinopterygii</taxon>
        <taxon>Neopterygii</taxon>
        <taxon>Teleostei</taxon>
        <taxon>Neoteleostei</taxon>
        <taxon>Acanthomorphata</taxon>
        <taxon>Ovalentaria</taxon>
        <taxon>Atherinomorphae</taxon>
        <taxon>Cyprinodontiformes</taxon>
        <taxon>Goodeidae</taxon>
        <taxon>Crenichthys</taxon>
    </lineage>
</organism>
<evidence type="ECO:0000313" key="2">
    <source>
        <dbReference type="EMBL" id="KAK5603244.1"/>
    </source>
</evidence>
<accession>A0AAV9R390</accession>
<feature type="compositionally biased region" description="Polar residues" evidence="1">
    <location>
        <begin position="18"/>
        <end position="30"/>
    </location>
</feature>